<comment type="subcellular location">
    <subcellularLocation>
        <location evidence="1">Nucleus</location>
    </subcellularLocation>
</comment>
<dbReference type="PANTHER" id="PTHR31251">
    <property type="entry name" value="SQUAMOSA PROMOTER-BINDING-LIKE PROTEIN 4"/>
    <property type="match status" value="1"/>
</dbReference>
<keyword evidence="5" id="KW-0805">Transcription regulation</keyword>
<dbReference type="InterPro" id="IPR044817">
    <property type="entry name" value="SBP-like"/>
</dbReference>
<dbReference type="AlphaFoldDB" id="A0A6I9RMA5"/>
<evidence type="ECO:0000256" key="8">
    <source>
        <dbReference type="ARBA" id="ARBA00023242"/>
    </source>
</evidence>
<feature type="region of interest" description="Disordered" evidence="10">
    <location>
        <begin position="365"/>
        <end position="384"/>
    </location>
</feature>
<sequence>MINRANSTEGYVPSMVSFVGLEGSNQRQQPWDWDTTTTLHHHPIATAIPAAASNASLALQNHHPFFHTSSQLDCLPSLFPGNSLPFYSPPVVDYPAAAAEALVKREDCGGATAAVAGAGRIGLNLGHRTYFSSGDALAIDRLFARSRGLYSLSHQPPRCQAEGCKADLSGAKHYHRRHKVCEFHAKAAVVITGGLHQRFCQQCSRFHVLAEFDATKRSCRKRLADHNRRRRKPQLPAGNADSSAPRNPTTNSGEKSKQISKPPRDDSTGKSTAAICKTSASLEGQLEYSNKANPLRHGPDLSLGGVGPVKKGVMGSSNAMRQNQGQSVAMAEEIKVPQQQQQLLSFSSPSASSGTFFHHYNLISSTSNEASPSPGGDSDHTTRHHHQNNLLHLGQAMFEVDFM</sequence>
<dbReference type="GO" id="GO:0008270">
    <property type="term" value="F:zinc ion binding"/>
    <property type="evidence" value="ECO:0007669"/>
    <property type="project" value="UniProtKB-KW"/>
</dbReference>
<dbReference type="GeneID" id="105050386"/>
<evidence type="ECO:0000256" key="9">
    <source>
        <dbReference type="PROSITE-ProRule" id="PRU00470"/>
    </source>
</evidence>
<evidence type="ECO:0000256" key="5">
    <source>
        <dbReference type="ARBA" id="ARBA00023015"/>
    </source>
</evidence>
<evidence type="ECO:0000256" key="3">
    <source>
        <dbReference type="ARBA" id="ARBA00022771"/>
    </source>
</evidence>
<feature type="region of interest" description="Disordered" evidence="10">
    <location>
        <begin position="223"/>
        <end position="273"/>
    </location>
</feature>
<evidence type="ECO:0000256" key="6">
    <source>
        <dbReference type="ARBA" id="ARBA00023125"/>
    </source>
</evidence>
<dbReference type="FunCoup" id="A0A6I9RMA5">
    <property type="interactions" value="137"/>
</dbReference>
<dbReference type="SUPFAM" id="SSF103612">
    <property type="entry name" value="SBT domain"/>
    <property type="match status" value="1"/>
</dbReference>
<dbReference type="RefSeq" id="XP_010928678.1">
    <property type="nucleotide sequence ID" value="XM_010930376.3"/>
</dbReference>
<evidence type="ECO:0000256" key="7">
    <source>
        <dbReference type="ARBA" id="ARBA00023163"/>
    </source>
</evidence>
<dbReference type="Pfam" id="PF03110">
    <property type="entry name" value="SBP"/>
    <property type="match status" value="1"/>
</dbReference>
<keyword evidence="8" id="KW-0539">Nucleus</keyword>
<evidence type="ECO:0000313" key="12">
    <source>
        <dbReference type="Proteomes" id="UP000504607"/>
    </source>
</evidence>
<dbReference type="InParanoid" id="A0A6I9RMA5"/>
<feature type="compositionally biased region" description="Polar residues" evidence="10">
    <location>
        <begin position="240"/>
        <end position="253"/>
    </location>
</feature>
<organism evidence="12 13">
    <name type="scientific">Elaeis guineensis var. tenera</name>
    <name type="common">Oil palm</name>
    <dbReference type="NCBI Taxonomy" id="51953"/>
    <lineage>
        <taxon>Eukaryota</taxon>
        <taxon>Viridiplantae</taxon>
        <taxon>Streptophyta</taxon>
        <taxon>Embryophyta</taxon>
        <taxon>Tracheophyta</taxon>
        <taxon>Spermatophyta</taxon>
        <taxon>Magnoliopsida</taxon>
        <taxon>Liliopsida</taxon>
        <taxon>Arecaceae</taxon>
        <taxon>Arecoideae</taxon>
        <taxon>Cocoseae</taxon>
        <taxon>Elaeidinae</taxon>
        <taxon>Elaeis</taxon>
    </lineage>
</organism>
<keyword evidence="12" id="KW-1185">Reference proteome</keyword>
<dbReference type="GO" id="GO:0003677">
    <property type="term" value="F:DNA binding"/>
    <property type="evidence" value="ECO:0007669"/>
    <property type="project" value="UniProtKB-KW"/>
</dbReference>
<dbReference type="InterPro" id="IPR004333">
    <property type="entry name" value="SBP_dom"/>
</dbReference>
<accession>A0A6I9RMA5</accession>
<feature type="compositionally biased region" description="Basic and acidic residues" evidence="10">
    <location>
        <begin position="254"/>
        <end position="268"/>
    </location>
</feature>
<dbReference type="KEGG" id="egu:105050386"/>
<evidence type="ECO:0000256" key="10">
    <source>
        <dbReference type="SAM" id="MobiDB-lite"/>
    </source>
</evidence>
<dbReference type="GO" id="GO:0005634">
    <property type="term" value="C:nucleus"/>
    <property type="evidence" value="ECO:0007669"/>
    <property type="project" value="UniProtKB-SubCell"/>
</dbReference>
<protein>
    <submittedName>
        <fullName evidence="13">Squamosa promoter-binding-like protein 10</fullName>
    </submittedName>
</protein>
<keyword evidence="4" id="KW-0862">Zinc</keyword>
<evidence type="ECO:0000256" key="1">
    <source>
        <dbReference type="ARBA" id="ARBA00004123"/>
    </source>
</evidence>
<evidence type="ECO:0000256" key="2">
    <source>
        <dbReference type="ARBA" id="ARBA00022723"/>
    </source>
</evidence>
<dbReference type="InterPro" id="IPR036893">
    <property type="entry name" value="SBP_sf"/>
</dbReference>
<dbReference type="Proteomes" id="UP000504607">
    <property type="component" value="Chromosome 8"/>
</dbReference>
<evidence type="ECO:0000256" key="4">
    <source>
        <dbReference type="ARBA" id="ARBA00022833"/>
    </source>
</evidence>
<reference evidence="13" key="1">
    <citation type="submission" date="2025-08" db="UniProtKB">
        <authorList>
            <consortium name="RefSeq"/>
        </authorList>
    </citation>
    <scope>IDENTIFICATION</scope>
</reference>
<feature type="region of interest" description="Disordered" evidence="10">
    <location>
        <begin position="290"/>
        <end position="325"/>
    </location>
</feature>
<dbReference type="PROSITE" id="PS51141">
    <property type="entry name" value="ZF_SBP"/>
    <property type="match status" value="1"/>
</dbReference>
<keyword evidence="2" id="KW-0479">Metal-binding</keyword>
<dbReference type="Gene3D" id="4.10.1100.10">
    <property type="entry name" value="Transcription factor, SBP-box domain"/>
    <property type="match status" value="1"/>
</dbReference>
<dbReference type="OrthoDB" id="514967at2759"/>
<gene>
    <name evidence="13" type="primary">LOC105050386</name>
</gene>
<name>A0A6I9RMA5_ELAGV</name>
<proteinExistence type="predicted"/>
<dbReference type="PANTHER" id="PTHR31251:SF169">
    <property type="entry name" value="SQUAMOSA PROMOTER-BINDING-LIKE PROTEIN 8"/>
    <property type="match status" value="1"/>
</dbReference>
<feature type="compositionally biased region" description="Polar residues" evidence="10">
    <location>
        <begin position="316"/>
        <end position="325"/>
    </location>
</feature>
<feature type="domain" description="SBP-type" evidence="11">
    <location>
        <begin position="156"/>
        <end position="233"/>
    </location>
</feature>
<evidence type="ECO:0000313" key="13">
    <source>
        <dbReference type="RefSeq" id="XP_010928678.1"/>
    </source>
</evidence>
<evidence type="ECO:0000259" key="11">
    <source>
        <dbReference type="PROSITE" id="PS51141"/>
    </source>
</evidence>
<keyword evidence="6" id="KW-0238">DNA-binding</keyword>
<dbReference type="FunFam" id="4.10.1100.10:FF:000001">
    <property type="entry name" value="Squamosa promoter-binding-like protein 14"/>
    <property type="match status" value="1"/>
</dbReference>
<keyword evidence="7" id="KW-0804">Transcription</keyword>
<keyword evidence="3 9" id="KW-0863">Zinc-finger</keyword>